<dbReference type="Proteomes" id="UP001431209">
    <property type="component" value="Unassembled WGS sequence"/>
</dbReference>
<dbReference type="AlphaFoldDB" id="A0AAW2Z5J2"/>
<feature type="coiled-coil region" evidence="1">
    <location>
        <begin position="23"/>
        <end position="71"/>
    </location>
</feature>
<organism evidence="2 3">
    <name type="scientific">Acrasis kona</name>
    <dbReference type="NCBI Taxonomy" id="1008807"/>
    <lineage>
        <taxon>Eukaryota</taxon>
        <taxon>Discoba</taxon>
        <taxon>Heterolobosea</taxon>
        <taxon>Tetramitia</taxon>
        <taxon>Eutetramitia</taxon>
        <taxon>Acrasidae</taxon>
        <taxon>Acrasis</taxon>
    </lineage>
</organism>
<name>A0AAW2Z5J2_9EUKA</name>
<protein>
    <submittedName>
        <fullName evidence="2">LafT</fullName>
    </submittedName>
</protein>
<keyword evidence="1" id="KW-0175">Coiled coil</keyword>
<evidence type="ECO:0000256" key="1">
    <source>
        <dbReference type="SAM" id="Coils"/>
    </source>
</evidence>
<gene>
    <name evidence="2" type="ORF">AKO1_003552</name>
</gene>
<accession>A0AAW2Z5J2</accession>
<keyword evidence="3" id="KW-1185">Reference proteome</keyword>
<dbReference type="EMBL" id="JAOPGA020001055">
    <property type="protein sequence ID" value="KAL0484594.1"/>
    <property type="molecule type" value="Genomic_DNA"/>
</dbReference>
<evidence type="ECO:0000313" key="3">
    <source>
        <dbReference type="Proteomes" id="UP001431209"/>
    </source>
</evidence>
<sequence>MTISETRGCEGASIEVKVLAIEKRKALKSKDKLLDELERIKEERIYIENLIELEKQKNRDMLDTLDDARKKSIMLMYNLRKENHRHKSLKKDIYAAIKENKSPGSC</sequence>
<proteinExistence type="predicted"/>
<evidence type="ECO:0000313" key="2">
    <source>
        <dbReference type="EMBL" id="KAL0484594.1"/>
    </source>
</evidence>
<reference evidence="2 3" key="1">
    <citation type="submission" date="2024-03" db="EMBL/GenBank/DDBJ databases">
        <title>The Acrasis kona genome and developmental transcriptomes reveal deep origins of eukaryotic multicellular pathways.</title>
        <authorList>
            <person name="Sheikh S."/>
            <person name="Fu C.-J."/>
            <person name="Brown M.W."/>
            <person name="Baldauf S.L."/>
        </authorList>
    </citation>
    <scope>NUCLEOTIDE SEQUENCE [LARGE SCALE GENOMIC DNA]</scope>
    <source>
        <strain evidence="2 3">ATCC MYA-3509</strain>
    </source>
</reference>
<comment type="caution">
    <text evidence="2">The sequence shown here is derived from an EMBL/GenBank/DDBJ whole genome shotgun (WGS) entry which is preliminary data.</text>
</comment>